<reference evidence="3" key="1">
    <citation type="submission" date="2014-05" db="EMBL/GenBank/DDBJ databases">
        <title>The genome and life-stage specific transcriptomes of Globodera pallida elucidate key aspects of plant parasitism by a cyst nematode.</title>
        <authorList>
            <person name="Cotton J.A."/>
            <person name="Lilley C.J."/>
            <person name="Jones L.M."/>
            <person name="Kikuchi T."/>
            <person name="Reid A.J."/>
            <person name="Thorpe P."/>
            <person name="Tsai I.J."/>
            <person name="Beasley H."/>
            <person name="Blok V."/>
            <person name="Cock P.J.A."/>
            <person name="Van den Akker S.E."/>
            <person name="Holroyd N."/>
            <person name="Hunt M."/>
            <person name="Mantelin S."/>
            <person name="Naghra H."/>
            <person name="Pain A."/>
            <person name="Palomares-Rius J.E."/>
            <person name="Zarowiecki M."/>
            <person name="Berriman M."/>
            <person name="Jones J.T."/>
            <person name="Urwin P.E."/>
        </authorList>
    </citation>
    <scope>NUCLEOTIDE SEQUENCE [LARGE SCALE GENOMIC DNA]</scope>
    <source>
        <strain evidence="3">Lindley</strain>
    </source>
</reference>
<feature type="chain" id="PRO_5008146443" evidence="2">
    <location>
        <begin position="25"/>
        <end position="102"/>
    </location>
</feature>
<evidence type="ECO:0000256" key="2">
    <source>
        <dbReference type="SAM" id="SignalP"/>
    </source>
</evidence>
<name>A0A183BP78_GLOPA</name>
<reference evidence="4" key="2">
    <citation type="submission" date="2016-06" db="UniProtKB">
        <authorList>
            <consortium name="WormBaseParasite"/>
        </authorList>
    </citation>
    <scope>IDENTIFICATION</scope>
</reference>
<feature type="signal peptide" evidence="2">
    <location>
        <begin position="1"/>
        <end position="24"/>
    </location>
</feature>
<evidence type="ECO:0000313" key="3">
    <source>
        <dbReference type="Proteomes" id="UP000050741"/>
    </source>
</evidence>
<dbReference type="WBParaSite" id="GPLIN_000241400">
    <property type="protein sequence ID" value="GPLIN_000241400"/>
    <property type="gene ID" value="GPLIN_000241400"/>
</dbReference>
<evidence type="ECO:0000256" key="1">
    <source>
        <dbReference type="SAM" id="MobiDB-lite"/>
    </source>
</evidence>
<keyword evidence="2" id="KW-0732">Signal</keyword>
<keyword evidence="3" id="KW-1185">Reference proteome</keyword>
<proteinExistence type="predicted"/>
<organism evidence="3 4">
    <name type="scientific">Globodera pallida</name>
    <name type="common">Potato cyst nematode worm</name>
    <name type="synonym">Heterodera pallida</name>
    <dbReference type="NCBI Taxonomy" id="36090"/>
    <lineage>
        <taxon>Eukaryota</taxon>
        <taxon>Metazoa</taxon>
        <taxon>Ecdysozoa</taxon>
        <taxon>Nematoda</taxon>
        <taxon>Chromadorea</taxon>
        <taxon>Rhabditida</taxon>
        <taxon>Tylenchina</taxon>
        <taxon>Tylenchomorpha</taxon>
        <taxon>Tylenchoidea</taxon>
        <taxon>Heteroderidae</taxon>
        <taxon>Heteroderinae</taxon>
        <taxon>Globodera</taxon>
    </lineage>
</organism>
<sequence length="102" mass="10888">MSTFRFFSAVCLIVVAFLLLETDASPKPNIKGKNRASSSGNAKPNAGRLTLQNQRDVDAHGTGNEIIYTLNGKPLTTTGLLVSSTAVQKISKSSETEKGTEF</sequence>
<accession>A0A183BP78</accession>
<dbReference type="AlphaFoldDB" id="A0A183BP78"/>
<protein>
    <submittedName>
        <fullName evidence="4">Salivary lipocalin</fullName>
    </submittedName>
</protein>
<dbReference type="Proteomes" id="UP000050741">
    <property type="component" value="Unassembled WGS sequence"/>
</dbReference>
<evidence type="ECO:0000313" key="4">
    <source>
        <dbReference type="WBParaSite" id="GPLIN_000241400"/>
    </source>
</evidence>
<feature type="region of interest" description="Disordered" evidence="1">
    <location>
        <begin position="25"/>
        <end position="54"/>
    </location>
</feature>